<name>A0A0F9HU48_9ZZZZ</name>
<dbReference type="SMART" id="SM00834">
    <property type="entry name" value="CxxC_CXXC_SSSS"/>
    <property type="match status" value="1"/>
</dbReference>
<feature type="region of interest" description="Disordered" evidence="1">
    <location>
        <begin position="107"/>
        <end position="164"/>
    </location>
</feature>
<feature type="domain" description="Putative regulatory protein FmdB zinc ribbon" evidence="2">
    <location>
        <begin position="1"/>
        <end position="43"/>
    </location>
</feature>
<dbReference type="AlphaFoldDB" id="A0A0F9HU48"/>
<protein>
    <recommendedName>
        <fullName evidence="2">Putative regulatory protein FmdB zinc ribbon domain-containing protein</fullName>
    </recommendedName>
</protein>
<accession>A0A0F9HU48</accession>
<organism evidence="3">
    <name type="scientific">marine sediment metagenome</name>
    <dbReference type="NCBI Taxonomy" id="412755"/>
    <lineage>
        <taxon>unclassified sequences</taxon>
        <taxon>metagenomes</taxon>
        <taxon>ecological metagenomes</taxon>
    </lineage>
</organism>
<reference evidence="3" key="1">
    <citation type="journal article" date="2015" name="Nature">
        <title>Complex archaea that bridge the gap between prokaryotes and eukaryotes.</title>
        <authorList>
            <person name="Spang A."/>
            <person name="Saw J.H."/>
            <person name="Jorgensen S.L."/>
            <person name="Zaremba-Niedzwiedzka K."/>
            <person name="Martijn J."/>
            <person name="Lind A.E."/>
            <person name="van Eijk R."/>
            <person name="Schleper C."/>
            <person name="Guy L."/>
            <person name="Ettema T.J."/>
        </authorList>
    </citation>
    <scope>NUCLEOTIDE SEQUENCE</scope>
</reference>
<sequence length="164" mass="18529">MPIYEFYCQECHTIFNFFSKTVNTAKRPNCPKCKTKKLSKQMSAFAFTGKAKEQNEMDDLPFDESKMEQAMNMLAGEADKINEDDPRQAANLMRKLTDMTGMQLGSSMEEALSRMESGEDPEQVEAEMGDLLEGEEPFMLPDKKGKGIKAKPAAPFKDDTLYDL</sequence>
<dbReference type="Pfam" id="PF09723">
    <property type="entry name" value="Zn_ribbon_8"/>
    <property type="match status" value="1"/>
</dbReference>
<evidence type="ECO:0000256" key="1">
    <source>
        <dbReference type="SAM" id="MobiDB-lite"/>
    </source>
</evidence>
<evidence type="ECO:0000313" key="3">
    <source>
        <dbReference type="EMBL" id="KKL78657.1"/>
    </source>
</evidence>
<dbReference type="EMBL" id="LAZR01023388">
    <property type="protein sequence ID" value="KKL78657.1"/>
    <property type="molecule type" value="Genomic_DNA"/>
</dbReference>
<comment type="caution">
    <text evidence="3">The sequence shown here is derived from an EMBL/GenBank/DDBJ whole genome shotgun (WGS) entry which is preliminary data.</text>
</comment>
<gene>
    <name evidence="3" type="ORF">LCGC14_2022640</name>
</gene>
<dbReference type="PANTHER" id="PTHR34404">
    <property type="entry name" value="REGULATORY PROTEIN, FMDB FAMILY"/>
    <property type="match status" value="1"/>
</dbReference>
<evidence type="ECO:0000259" key="2">
    <source>
        <dbReference type="SMART" id="SM00834"/>
    </source>
</evidence>
<proteinExistence type="predicted"/>
<feature type="compositionally biased region" description="Acidic residues" evidence="1">
    <location>
        <begin position="118"/>
        <end position="136"/>
    </location>
</feature>
<dbReference type="NCBIfam" id="TIGR02605">
    <property type="entry name" value="CxxC_CxxC_SSSS"/>
    <property type="match status" value="1"/>
</dbReference>
<dbReference type="InterPro" id="IPR013429">
    <property type="entry name" value="Regulatory_FmdB_Zinc_ribbon"/>
</dbReference>
<dbReference type="PANTHER" id="PTHR34404:SF3">
    <property type="entry name" value="REGULATORY PROTEIN, FMDB FAMILY"/>
    <property type="match status" value="1"/>
</dbReference>